<dbReference type="STRING" id="994573.T472_0218785"/>
<dbReference type="AlphaFoldDB" id="V7I1Z4"/>
<evidence type="ECO:0000256" key="1">
    <source>
        <dbReference type="SAM" id="Phobius"/>
    </source>
</evidence>
<evidence type="ECO:0000313" key="3">
    <source>
        <dbReference type="Proteomes" id="UP000017747"/>
    </source>
</evidence>
<feature type="transmembrane region" description="Helical" evidence="1">
    <location>
        <begin position="42"/>
        <end position="61"/>
    </location>
</feature>
<comment type="caution">
    <text evidence="2">The sequence shown here is derived from an EMBL/GenBank/DDBJ whole genome shotgun (WGS) entry which is preliminary data.</text>
</comment>
<proteinExistence type="predicted"/>
<keyword evidence="1" id="KW-0472">Membrane</keyword>
<feature type="transmembrane region" description="Helical" evidence="1">
    <location>
        <begin position="73"/>
        <end position="95"/>
    </location>
</feature>
<accession>V7I1Z4</accession>
<evidence type="ECO:0000313" key="2">
    <source>
        <dbReference type="EMBL" id="ETA79037.1"/>
    </source>
</evidence>
<reference evidence="2 3" key="1">
    <citation type="journal article" date="2014" name="Genome Announc.">
        <title>Genome Sequence of Youngiibacter fragilis, the Type Strain of the Genus Youngiibacter.</title>
        <authorList>
            <person name="Wawrik C.B."/>
            <person name="Callaghan A.V."/>
            <person name="Stamps B.W."/>
            <person name="Wawrik B."/>
        </authorList>
    </citation>
    <scope>NUCLEOTIDE SEQUENCE [LARGE SCALE GENOMIC DNA]</scope>
    <source>
        <strain evidence="2 3">232.1</strain>
    </source>
</reference>
<keyword evidence="3" id="KW-1185">Reference proteome</keyword>
<dbReference type="EMBL" id="AXUN02000231">
    <property type="protein sequence ID" value="ETA79037.1"/>
    <property type="molecule type" value="Genomic_DNA"/>
</dbReference>
<sequence>MENNGKFSLGFLLGAIGLTASSLLITLFLMLLRRDVGEFSEILGSMFITGLFIWLPLSIAIGSVSKRKGSRSALWFAAASLAISLLVTGGCWGIVTGMGG</sequence>
<protein>
    <submittedName>
        <fullName evidence="2">Uncharacterized protein</fullName>
    </submittedName>
</protein>
<gene>
    <name evidence="2" type="ORF">T472_0218785</name>
</gene>
<dbReference type="Proteomes" id="UP000017747">
    <property type="component" value="Unassembled WGS sequence"/>
</dbReference>
<organism evidence="2 3">
    <name type="scientific">Youngiibacter fragilis 232.1</name>
    <dbReference type="NCBI Taxonomy" id="994573"/>
    <lineage>
        <taxon>Bacteria</taxon>
        <taxon>Bacillati</taxon>
        <taxon>Bacillota</taxon>
        <taxon>Clostridia</taxon>
        <taxon>Eubacteriales</taxon>
        <taxon>Clostridiaceae</taxon>
        <taxon>Youngiibacter</taxon>
    </lineage>
</organism>
<name>V7I1Z4_9CLOT</name>
<keyword evidence="1" id="KW-1133">Transmembrane helix</keyword>
<dbReference type="RefSeq" id="WP_023388158.1">
    <property type="nucleotide sequence ID" value="NZ_AXUN02000231.1"/>
</dbReference>
<feature type="transmembrane region" description="Helical" evidence="1">
    <location>
        <begin position="7"/>
        <end position="30"/>
    </location>
</feature>
<keyword evidence="1" id="KW-0812">Transmembrane</keyword>
<dbReference type="PATRIC" id="fig|994573.3.peg.3568"/>